<feature type="chain" id="PRO_5034511006" description="Interleukin-34" evidence="1">
    <location>
        <begin position="31"/>
        <end position="316"/>
    </location>
</feature>
<keyword evidence="1" id="KW-0732">Signal</keyword>
<protein>
    <recommendedName>
        <fullName evidence="4">Interleukin-34</fullName>
    </recommendedName>
</protein>
<dbReference type="PANTHER" id="PTHR28606:SF1">
    <property type="entry name" value="INTERLEUKIN-34"/>
    <property type="match status" value="1"/>
</dbReference>
<dbReference type="Proteomes" id="UP000694396">
    <property type="component" value="Unplaced"/>
</dbReference>
<feature type="signal peptide" evidence="1">
    <location>
        <begin position="1"/>
        <end position="30"/>
    </location>
</feature>
<name>A0A8C3QFC6_9PASS</name>
<accession>A0A8C3QFC6</accession>
<dbReference type="GO" id="GO:0045657">
    <property type="term" value="P:positive regulation of monocyte differentiation"/>
    <property type="evidence" value="ECO:0007669"/>
    <property type="project" value="TreeGrafter"/>
</dbReference>
<reference evidence="2" key="2">
    <citation type="submission" date="2025-09" db="UniProtKB">
        <authorList>
            <consortium name="Ensembl"/>
        </authorList>
    </citation>
    <scope>IDENTIFICATION</scope>
</reference>
<reference evidence="2" key="1">
    <citation type="submission" date="2025-08" db="UniProtKB">
        <authorList>
            <consortium name="Ensembl"/>
        </authorList>
    </citation>
    <scope>IDENTIFICATION</scope>
</reference>
<dbReference type="GO" id="GO:0005615">
    <property type="term" value="C:extracellular space"/>
    <property type="evidence" value="ECO:0007669"/>
    <property type="project" value="InterPro"/>
</dbReference>
<dbReference type="GO" id="GO:0008284">
    <property type="term" value="P:positive regulation of cell population proliferation"/>
    <property type="evidence" value="ECO:0007669"/>
    <property type="project" value="InterPro"/>
</dbReference>
<dbReference type="AlphaFoldDB" id="A0A8C3QFC6"/>
<organism evidence="2 3">
    <name type="scientific">Cyanoderma ruficeps</name>
    <name type="common">rufous-capped babbler</name>
    <dbReference type="NCBI Taxonomy" id="181631"/>
    <lineage>
        <taxon>Eukaryota</taxon>
        <taxon>Metazoa</taxon>
        <taxon>Chordata</taxon>
        <taxon>Craniata</taxon>
        <taxon>Vertebrata</taxon>
        <taxon>Euteleostomi</taxon>
        <taxon>Archelosauria</taxon>
        <taxon>Archosauria</taxon>
        <taxon>Dinosauria</taxon>
        <taxon>Saurischia</taxon>
        <taxon>Theropoda</taxon>
        <taxon>Coelurosauria</taxon>
        <taxon>Aves</taxon>
        <taxon>Neognathae</taxon>
        <taxon>Neoaves</taxon>
        <taxon>Telluraves</taxon>
        <taxon>Australaves</taxon>
        <taxon>Passeriformes</taxon>
        <taxon>Sylvioidea</taxon>
        <taxon>Timaliidae</taxon>
        <taxon>Cyanoderma</taxon>
    </lineage>
</organism>
<proteinExistence type="predicted"/>
<dbReference type="GO" id="GO:0005157">
    <property type="term" value="F:macrophage colony-stimulating factor receptor binding"/>
    <property type="evidence" value="ECO:0007669"/>
    <property type="project" value="InterPro"/>
</dbReference>
<evidence type="ECO:0000313" key="2">
    <source>
        <dbReference type="Ensembl" id="ENSCRFP00000001350.1"/>
    </source>
</evidence>
<dbReference type="Pfam" id="PF15036">
    <property type="entry name" value="IL34"/>
    <property type="match status" value="1"/>
</dbReference>
<dbReference type="PANTHER" id="PTHR28606">
    <property type="entry name" value="INTERLEUKIN-34"/>
    <property type="match status" value="1"/>
</dbReference>
<evidence type="ECO:0000256" key="1">
    <source>
        <dbReference type="SAM" id="SignalP"/>
    </source>
</evidence>
<dbReference type="Gene3D" id="1.20.1250.80">
    <property type="entry name" value="Interleukin-34"/>
    <property type="match status" value="1"/>
</dbReference>
<dbReference type="InterPro" id="IPR038328">
    <property type="entry name" value="IL-34_sf"/>
</dbReference>
<sequence>MATINMQQGYAAVLCVLAVLGLEAAAPGECELTRLLQDKLQYEMRLQYMKHYFPIDYTVQVQYEEVLRPSNITRLRNGTVSEAALRYLWFHVSSQAVLRIREVLPEKHPSWKYTQELCQLFDALGEEYSKYRQTDVETVVADLVKLIHSAGAESRSKAVRPKALLDNCLKVMRMLYGVPCELGMTVGGSTLGKQVPHRRALSHTMSLVPSVQVGGSPPNPVEDLSLNTSLAWNLRCCLCSAPPRAPWWVRKEGARVGQMPLLPGPNTTPSRTVGLFMAVESCPSEPSASLCVADSCWGDTQPSLPTGQVRASPCFS</sequence>
<keyword evidence="3" id="KW-1185">Reference proteome</keyword>
<dbReference type="InterPro" id="IPR020415">
    <property type="entry name" value="IL-34"/>
</dbReference>
<dbReference type="GO" id="GO:0045651">
    <property type="term" value="P:positive regulation of macrophage differentiation"/>
    <property type="evidence" value="ECO:0007669"/>
    <property type="project" value="TreeGrafter"/>
</dbReference>
<evidence type="ECO:0008006" key="4">
    <source>
        <dbReference type="Google" id="ProtNLM"/>
    </source>
</evidence>
<dbReference type="Ensembl" id="ENSCRFT00000001412.1">
    <property type="protein sequence ID" value="ENSCRFP00000001350.1"/>
    <property type="gene ID" value="ENSCRFG00000001144.1"/>
</dbReference>
<dbReference type="PRINTS" id="PR01938">
    <property type="entry name" value="INTRLEUKIN34"/>
</dbReference>
<evidence type="ECO:0000313" key="3">
    <source>
        <dbReference type="Proteomes" id="UP000694396"/>
    </source>
</evidence>